<evidence type="ECO:0000313" key="10">
    <source>
        <dbReference type="EMBL" id="MBP2111261.1"/>
    </source>
</evidence>
<keyword evidence="10" id="KW-0378">Hydrolase</keyword>
<organism evidence="10 11">
    <name type="scientific">Paenibacillus silagei</name>
    <dbReference type="NCBI Taxonomy" id="1670801"/>
    <lineage>
        <taxon>Bacteria</taxon>
        <taxon>Bacillati</taxon>
        <taxon>Bacillota</taxon>
        <taxon>Bacilli</taxon>
        <taxon>Bacillales</taxon>
        <taxon>Paenibacillaceae</taxon>
        <taxon>Paenibacillus</taxon>
    </lineage>
</organism>
<dbReference type="EC" id="3.6.3.-" evidence="10"/>
<comment type="subcellular location">
    <subcellularLocation>
        <location evidence="1">Cell membrane</location>
        <topology evidence="1">Peripheral membrane protein</topology>
    </subcellularLocation>
</comment>
<comment type="similarity">
    <text evidence="2">Belongs to the ABC transporter superfamily.</text>
</comment>
<keyword evidence="7" id="KW-1278">Translocase</keyword>
<sequence>MVYALQDVSVKMNGRDILESVSCTLQEGKWISVIGQSGAGKSTLAKVFKGLLPISKGEYTYRQQPLPSDPQGRLKTVPHIGYVFQYPEQQLFAATVNQELAFALTMKGESRANVEQAIRQVMEQLGLPAALLQQHPLQLSGGLKRLVAIASVLMAGPELLILDEPTAGLDPGNKNDLLRRLKKWQEENKRTVLFLSHQLEDVAEYSDEVMVMAQGRLLGHWEVNELFLKQADCMEQAGLPAPEPIQLLRIIEEVSGAKPRPASCKEAEIFRTVNAIWQAKGL</sequence>
<evidence type="ECO:0000256" key="1">
    <source>
        <dbReference type="ARBA" id="ARBA00004202"/>
    </source>
</evidence>
<keyword evidence="8" id="KW-0472">Membrane</keyword>
<evidence type="ECO:0000259" key="9">
    <source>
        <dbReference type="PROSITE" id="PS50893"/>
    </source>
</evidence>
<dbReference type="PROSITE" id="PS50893">
    <property type="entry name" value="ABC_TRANSPORTER_2"/>
    <property type="match status" value="1"/>
</dbReference>
<dbReference type="InterPro" id="IPR050095">
    <property type="entry name" value="ECF_ABC_transporter_ATP-bd"/>
</dbReference>
<evidence type="ECO:0000256" key="7">
    <source>
        <dbReference type="ARBA" id="ARBA00022967"/>
    </source>
</evidence>
<dbReference type="SMART" id="SM00382">
    <property type="entry name" value="AAA"/>
    <property type="match status" value="1"/>
</dbReference>
<keyword evidence="4" id="KW-1003">Cell membrane</keyword>
<dbReference type="InterPro" id="IPR003439">
    <property type="entry name" value="ABC_transporter-like_ATP-bd"/>
</dbReference>
<evidence type="ECO:0000256" key="6">
    <source>
        <dbReference type="ARBA" id="ARBA00022840"/>
    </source>
</evidence>
<keyword evidence="5" id="KW-0547">Nucleotide-binding</keyword>
<dbReference type="GO" id="GO:0016787">
    <property type="term" value="F:hydrolase activity"/>
    <property type="evidence" value="ECO:0007669"/>
    <property type="project" value="UniProtKB-KW"/>
</dbReference>
<comment type="caution">
    <text evidence="10">The sequence shown here is derived from an EMBL/GenBank/DDBJ whole genome shotgun (WGS) entry which is preliminary data.</text>
</comment>
<dbReference type="Gene3D" id="3.40.50.300">
    <property type="entry name" value="P-loop containing nucleotide triphosphate hydrolases"/>
    <property type="match status" value="1"/>
</dbReference>
<accession>A0ABS4NP90</accession>
<keyword evidence="11" id="KW-1185">Reference proteome</keyword>
<dbReference type="Proteomes" id="UP000773462">
    <property type="component" value="Unassembled WGS sequence"/>
</dbReference>
<dbReference type="CDD" id="cd03225">
    <property type="entry name" value="ABC_cobalt_CbiO_domain1"/>
    <property type="match status" value="1"/>
</dbReference>
<protein>
    <submittedName>
        <fullName evidence="10">Energy-coupling factor transport system ATP-binding protein</fullName>
        <ecNumber evidence="10">3.6.3.-</ecNumber>
    </submittedName>
</protein>
<dbReference type="InterPro" id="IPR027417">
    <property type="entry name" value="P-loop_NTPase"/>
</dbReference>
<dbReference type="PANTHER" id="PTHR43553:SF27">
    <property type="entry name" value="ENERGY-COUPLING FACTOR TRANSPORTER ATP-BINDING PROTEIN ECFA2"/>
    <property type="match status" value="1"/>
</dbReference>
<evidence type="ECO:0000256" key="5">
    <source>
        <dbReference type="ARBA" id="ARBA00022741"/>
    </source>
</evidence>
<evidence type="ECO:0000256" key="8">
    <source>
        <dbReference type="ARBA" id="ARBA00023136"/>
    </source>
</evidence>
<dbReference type="PANTHER" id="PTHR43553">
    <property type="entry name" value="HEAVY METAL TRANSPORTER"/>
    <property type="match status" value="1"/>
</dbReference>
<dbReference type="InterPro" id="IPR003593">
    <property type="entry name" value="AAA+_ATPase"/>
</dbReference>
<dbReference type="GO" id="GO:0005524">
    <property type="term" value="F:ATP binding"/>
    <property type="evidence" value="ECO:0007669"/>
    <property type="project" value="UniProtKB-KW"/>
</dbReference>
<dbReference type="Pfam" id="PF00005">
    <property type="entry name" value="ABC_tran"/>
    <property type="match status" value="1"/>
</dbReference>
<dbReference type="EMBL" id="JAGGLV010000003">
    <property type="protein sequence ID" value="MBP2111261.1"/>
    <property type="molecule type" value="Genomic_DNA"/>
</dbReference>
<evidence type="ECO:0000256" key="2">
    <source>
        <dbReference type="ARBA" id="ARBA00005417"/>
    </source>
</evidence>
<evidence type="ECO:0000313" key="11">
    <source>
        <dbReference type="Proteomes" id="UP000773462"/>
    </source>
</evidence>
<evidence type="ECO:0000256" key="3">
    <source>
        <dbReference type="ARBA" id="ARBA00022448"/>
    </source>
</evidence>
<proteinExistence type="inferred from homology"/>
<reference evidence="10 11" key="1">
    <citation type="submission" date="2021-03" db="EMBL/GenBank/DDBJ databases">
        <title>Genomic Encyclopedia of Type Strains, Phase IV (KMG-IV): sequencing the most valuable type-strain genomes for metagenomic binning, comparative biology and taxonomic classification.</title>
        <authorList>
            <person name="Goeker M."/>
        </authorList>
    </citation>
    <scope>NUCLEOTIDE SEQUENCE [LARGE SCALE GENOMIC DNA]</scope>
    <source>
        <strain evidence="10 11">DSM 101953</strain>
    </source>
</reference>
<name>A0ABS4NP90_9BACL</name>
<evidence type="ECO:0000256" key="4">
    <source>
        <dbReference type="ARBA" id="ARBA00022475"/>
    </source>
</evidence>
<keyword evidence="3" id="KW-0813">Transport</keyword>
<dbReference type="InterPro" id="IPR015856">
    <property type="entry name" value="ABC_transpr_CbiO/EcfA_su"/>
</dbReference>
<keyword evidence="6 10" id="KW-0067">ATP-binding</keyword>
<feature type="domain" description="ABC transporter" evidence="9">
    <location>
        <begin position="3"/>
        <end position="239"/>
    </location>
</feature>
<dbReference type="SUPFAM" id="SSF52540">
    <property type="entry name" value="P-loop containing nucleoside triphosphate hydrolases"/>
    <property type="match status" value="1"/>
</dbReference>
<gene>
    <name evidence="10" type="ORF">J2Z70_001402</name>
</gene>